<dbReference type="Proteomes" id="UP000287394">
    <property type="component" value="Chromosome"/>
</dbReference>
<dbReference type="AlphaFoldDB" id="A0A402D172"/>
<keyword evidence="6 11" id="KW-0169">Cobalamin biosynthesis</keyword>
<evidence type="ECO:0000256" key="9">
    <source>
        <dbReference type="ARBA" id="ARBA00030686"/>
    </source>
</evidence>
<evidence type="ECO:0000256" key="2">
    <source>
        <dbReference type="ARBA" id="ARBA00005049"/>
    </source>
</evidence>
<organism evidence="12 13">
    <name type="scientific">Capsulimonas corticalis</name>
    <dbReference type="NCBI Taxonomy" id="2219043"/>
    <lineage>
        <taxon>Bacteria</taxon>
        <taxon>Bacillati</taxon>
        <taxon>Armatimonadota</taxon>
        <taxon>Armatimonadia</taxon>
        <taxon>Capsulimonadales</taxon>
        <taxon>Capsulimonadaceae</taxon>
        <taxon>Capsulimonas</taxon>
    </lineage>
</organism>
<dbReference type="GO" id="GO:0009236">
    <property type="term" value="P:cobalamin biosynthetic process"/>
    <property type="evidence" value="ECO:0007669"/>
    <property type="project" value="UniProtKB-UniRule"/>
</dbReference>
<dbReference type="InterPro" id="IPR017846">
    <property type="entry name" value="Nict_dMeBzImd_PRibTrfase_bact"/>
</dbReference>
<dbReference type="RefSeq" id="WP_119323245.1">
    <property type="nucleotide sequence ID" value="NZ_AP025739.1"/>
</dbReference>
<evidence type="ECO:0000313" key="12">
    <source>
        <dbReference type="EMBL" id="BDI31708.1"/>
    </source>
</evidence>
<dbReference type="GO" id="GO:0008939">
    <property type="term" value="F:nicotinate-nucleotide-dimethylbenzimidazole phosphoribosyltransferase activity"/>
    <property type="evidence" value="ECO:0007669"/>
    <property type="project" value="UniProtKB-UniRule"/>
</dbReference>
<dbReference type="PANTHER" id="PTHR43463:SF1">
    <property type="entry name" value="NICOTINATE-NUCLEOTIDE--DIMETHYLBENZIMIDAZOLE PHOSPHORIBOSYLTRANSFERASE"/>
    <property type="match status" value="1"/>
</dbReference>
<dbReference type="HAMAP" id="MF_00230">
    <property type="entry name" value="CobT"/>
    <property type="match status" value="1"/>
</dbReference>
<evidence type="ECO:0000313" key="13">
    <source>
        <dbReference type="Proteomes" id="UP000287394"/>
    </source>
</evidence>
<evidence type="ECO:0000256" key="5">
    <source>
        <dbReference type="ARBA" id="ARBA00015486"/>
    </source>
</evidence>
<evidence type="ECO:0000256" key="11">
    <source>
        <dbReference type="HAMAP-Rule" id="MF_00230"/>
    </source>
</evidence>
<evidence type="ECO:0000256" key="4">
    <source>
        <dbReference type="ARBA" id="ARBA00011991"/>
    </source>
</evidence>
<keyword evidence="7 11" id="KW-0328">Glycosyltransferase</keyword>
<proteinExistence type="inferred from homology"/>
<dbReference type="FunFam" id="3.40.50.10210:FF:000001">
    <property type="entry name" value="Nicotinate-nucleotide--dimethylbenzimidazole phosphoribosyltransferase"/>
    <property type="match status" value="1"/>
</dbReference>
<keyword evidence="8 11" id="KW-0808">Transferase</keyword>
<evidence type="ECO:0000256" key="1">
    <source>
        <dbReference type="ARBA" id="ARBA00002197"/>
    </source>
</evidence>
<comment type="function">
    <text evidence="1 11">Catalyzes the synthesis of alpha-ribazole-5'-phosphate from nicotinate mononucleotide (NAMN) and 5,6-dimethylbenzimidazole (DMB).</text>
</comment>
<dbReference type="Gene3D" id="1.10.1610.10">
    <property type="match status" value="1"/>
</dbReference>
<dbReference type="KEGG" id="ccot:CCAX7_37590"/>
<dbReference type="InterPro" id="IPR003200">
    <property type="entry name" value="Nict_dMeBzImd_PRibTrfase"/>
</dbReference>
<evidence type="ECO:0000256" key="3">
    <source>
        <dbReference type="ARBA" id="ARBA00007110"/>
    </source>
</evidence>
<feature type="active site" description="Proton acceptor" evidence="11">
    <location>
        <position position="315"/>
    </location>
</feature>
<evidence type="ECO:0000256" key="7">
    <source>
        <dbReference type="ARBA" id="ARBA00022676"/>
    </source>
</evidence>
<dbReference type="Pfam" id="PF02277">
    <property type="entry name" value="DBI_PRT"/>
    <property type="match status" value="1"/>
</dbReference>
<reference evidence="12 13" key="1">
    <citation type="journal article" date="2019" name="Int. J. Syst. Evol. Microbiol.">
        <title>Capsulimonas corticalis gen. nov., sp. nov., an aerobic capsulated bacterium, of a novel bacterial order, Capsulimonadales ord. nov., of the class Armatimonadia of the phylum Armatimonadetes.</title>
        <authorList>
            <person name="Li J."/>
            <person name="Kudo C."/>
            <person name="Tonouchi A."/>
        </authorList>
    </citation>
    <scope>NUCLEOTIDE SEQUENCE [LARGE SCALE GENOMIC DNA]</scope>
    <source>
        <strain evidence="12 13">AX-7</strain>
    </source>
</reference>
<dbReference type="EMBL" id="AP025739">
    <property type="protein sequence ID" value="BDI31708.1"/>
    <property type="molecule type" value="Genomic_DNA"/>
</dbReference>
<comment type="pathway">
    <text evidence="2 11">Nucleoside biosynthesis; alpha-ribazole biosynthesis; alpha-ribazole from 5,6-dimethylbenzimidazole: step 1/2.</text>
</comment>
<dbReference type="PANTHER" id="PTHR43463">
    <property type="entry name" value="NICOTINATE-NUCLEOTIDE--DIMETHYLBENZIMIDAZOLE PHOSPHORIBOSYLTRANSFERASE"/>
    <property type="match status" value="1"/>
</dbReference>
<dbReference type="SUPFAM" id="SSF52733">
    <property type="entry name" value="Nicotinate mononucleotide:5,6-dimethylbenzimidazole phosphoribosyltransferase (CobT)"/>
    <property type="match status" value="1"/>
</dbReference>
<dbReference type="InterPro" id="IPR023195">
    <property type="entry name" value="Nict_dMeBzImd_PRibTrfase_N"/>
</dbReference>
<dbReference type="OrthoDB" id="9781491at2"/>
<keyword evidence="13" id="KW-1185">Reference proteome</keyword>
<dbReference type="NCBIfam" id="NF000996">
    <property type="entry name" value="PRK00105.1"/>
    <property type="match status" value="1"/>
</dbReference>
<gene>
    <name evidence="11 12" type="primary">cobT</name>
    <name evidence="12" type="ORF">CCAX7_37590</name>
</gene>
<protein>
    <recommendedName>
        <fullName evidence="5 11">Nicotinate-nucleotide--dimethylbenzimidazole phosphoribosyltransferase</fullName>
        <shortName evidence="11">NN:DBI PRT</shortName>
        <ecNumber evidence="4 11">2.4.2.21</ecNumber>
    </recommendedName>
    <alternativeName>
        <fullName evidence="9 11">N(1)-alpha-phosphoribosyltransferase</fullName>
    </alternativeName>
</protein>
<dbReference type="Gene3D" id="3.40.50.10210">
    <property type="match status" value="1"/>
</dbReference>
<evidence type="ECO:0000256" key="8">
    <source>
        <dbReference type="ARBA" id="ARBA00022679"/>
    </source>
</evidence>
<comment type="catalytic activity">
    <reaction evidence="10 11">
        <text>5,6-dimethylbenzimidazole + nicotinate beta-D-ribonucleotide = alpha-ribazole 5'-phosphate + nicotinate + H(+)</text>
        <dbReference type="Rhea" id="RHEA:11196"/>
        <dbReference type="ChEBI" id="CHEBI:15378"/>
        <dbReference type="ChEBI" id="CHEBI:15890"/>
        <dbReference type="ChEBI" id="CHEBI:32544"/>
        <dbReference type="ChEBI" id="CHEBI:57502"/>
        <dbReference type="ChEBI" id="CHEBI:57918"/>
        <dbReference type="EC" id="2.4.2.21"/>
    </reaction>
</comment>
<sequence>MTFLLSDIAASIPAFDVHAARQARERQDRLTKPQGSLGQLEALSIQLAGITGNPLPRTDRPGIFVFAADHGVAARGVSAYPAEVTAQMVLNYARGGAVINVLAKQIGAELTVADVGVSSALPDDLIIHHRKVRLGTADWTEGPAMTREEALRAIQIGAEIFEASGADLAVIGEMGIGNTTTAAALSAALTGLAPAELIGRGTGVDDAGLARKLAAIETGLARLPKTSDPLEILSAIGGLEIAAMAGVALAAARRRVPVLLDGFISTTAGLLAAAIAPAAREYLLASHRSPEPGHTLLLRRLELTPLLDLGMRLGEGSGAALAVPLIQSALAVLRDVATFEQAGVSDRE</sequence>
<accession>A0A402D172</accession>
<dbReference type="CDD" id="cd02439">
    <property type="entry name" value="DMB-PRT_CobT"/>
    <property type="match status" value="1"/>
</dbReference>
<evidence type="ECO:0000256" key="10">
    <source>
        <dbReference type="ARBA" id="ARBA00047340"/>
    </source>
</evidence>
<comment type="similarity">
    <text evidence="3 11">Belongs to the CobT family.</text>
</comment>
<dbReference type="EC" id="2.4.2.21" evidence="4 11"/>
<dbReference type="InterPro" id="IPR036087">
    <property type="entry name" value="Nict_dMeBzImd_PRibTrfase_sf"/>
</dbReference>
<evidence type="ECO:0000256" key="6">
    <source>
        <dbReference type="ARBA" id="ARBA00022573"/>
    </source>
</evidence>
<name>A0A402D172_9BACT</name>
<dbReference type="NCBIfam" id="TIGR03160">
    <property type="entry name" value="cobT_DBIPRT"/>
    <property type="match status" value="1"/>
</dbReference>